<dbReference type="Proteomes" id="UP001239462">
    <property type="component" value="Unassembled WGS sequence"/>
</dbReference>
<organism evidence="1 2">
    <name type="scientific">Roseiconus lacunae</name>
    <dbReference type="NCBI Taxonomy" id="2605694"/>
    <lineage>
        <taxon>Bacteria</taxon>
        <taxon>Pseudomonadati</taxon>
        <taxon>Planctomycetota</taxon>
        <taxon>Planctomycetia</taxon>
        <taxon>Pirellulales</taxon>
        <taxon>Pirellulaceae</taxon>
        <taxon>Roseiconus</taxon>
    </lineage>
</organism>
<name>A0ABT7PT07_9BACT</name>
<keyword evidence="2" id="KW-1185">Reference proteome</keyword>
<protein>
    <submittedName>
        <fullName evidence="1">Uncharacterized protein</fullName>
    </submittedName>
</protein>
<evidence type="ECO:0000313" key="2">
    <source>
        <dbReference type="Proteomes" id="UP001239462"/>
    </source>
</evidence>
<comment type="caution">
    <text evidence="1">The sequence shown here is derived from an EMBL/GenBank/DDBJ whole genome shotgun (WGS) entry which is preliminary data.</text>
</comment>
<evidence type="ECO:0000313" key="1">
    <source>
        <dbReference type="EMBL" id="MDM4019626.1"/>
    </source>
</evidence>
<accession>A0ABT7PT07</accession>
<feature type="non-terminal residue" evidence="1">
    <location>
        <position position="1"/>
    </location>
</feature>
<gene>
    <name evidence="1" type="ORF">QTN89_29500</name>
</gene>
<dbReference type="EMBL" id="JASZZN010000273">
    <property type="protein sequence ID" value="MDM4019626.1"/>
    <property type="molecule type" value="Genomic_DNA"/>
</dbReference>
<sequence length="67" mass="7297">DRSVIPHGTPIEHQAIPRELRLKLALPEDASVERYGDDIEDASYRVQFADGTVSVFGPDGSYVGGIL</sequence>
<reference evidence="1 2" key="1">
    <citation type="submission" date="2023-06" db="EMBL/GenBank/DDBJ databases">
        <title>Roseiconus lacunae JC819 isolated from Gulf of Mannar region, Tamil Nadu.</title>
        <authorList>
            <person name="Pk S."/>
            <person name="Ch S."/>
            <person name="Ch V.R."/>
        </authorList>
    </citation>
    <scope>NUCLEOTIDE SEQUENCE [LARGE SCALE GENOMIC DNA]</scope>
    <source>
        <strain evidence="1 2">JC819</strain>
    </source>
</reference>
<proteinExistence type="predicted"/>
<dbReference type="RefSeq" id="WP_289167741.1">
    <property type="nucleotide sequence ID" value="NZ_JASZZN010000273.1"/>
</dbReference>